<feature type="domain" description="G-protein coupled receptors family 2 profile 2" evidence="6">
    <location>
        <begin position="5"/>
        <end position="293"/>
    </location>
</feature>
<name>A0AA88LHQ5_ARTSF</name>
<keyword evidence="4 5" id="KW-0472">Membrane</keyword>
<evidence type="ECO:0000256" key="1">
    <source>
        <dbReference type="ARBA" id="ARBA00004141"/>
    </source>
</evidence>
<dbReference type="Pfam" id="PF00002">
    <property type="entry name" value="7tm_2"/>
    <property type="match status" value="1"/>
</dbReference>
<dbReference type="EMBL" id="JAVRJZ010000001">
    <property type="protein sequence ID" value="KAK2727469.1"/>
    <property type="molecule type" value="Genomic_DNA"/>
</dbReference>
<organism evidence="7 8">
    <name type="scientific">Artemia franciscana</name>
    <name type="common">Brine shrimp</name>
    <name type="synonym">Artemia sanfranciscana</name>
    <dbReference type="NCBI Taxonomy" id="6661"/>
    <lineage>
        <taxon>Eukaryota</taxon>
        <taxon>Metazoa</taxon>
        <taxon>Ecdysozoa</taxon>
        <taxon>Arthropoda</taxon>
        <taxon>Crustacea</taxon>
        <taxon>Branchiopoda</taxon>
        <taxon>Anostraca</taxon>
        <taxon>Artemiidae</taxon>
        <taxon>Artemia</taxon>
    </lineage>
</organism>
<feature type="transmembrane region" description="Helical" evidence="5">
    <location>
        <begin position="7"/>
        <end position="30"/>
    </location>
</feature>
<dbReference type="InterPro" id="IPR017981">
    <property type="entry name" value="GPCR_2-like_7TM"/>
</dbReference>
<evidence type="ECO:0000313" key="8">
    <source>
        <dbReference type="Proteomes" id="UP001187531"/>
    </source>
</evidence>
<dbReference type="Gene3D" id="1.20.1070.10">
    <property type="entry name" value="Rhodopsin 7-helix transmembrane proteins"/>
    <property type="match status" value="1"/>
</dbReference>
<dbReference type="Proteomes" id="UP001187531">
    <property type="component" value="Unassembled WGS sequence"/>
</dbReference>
<evidence type="ECO:0000256" key="5">
    <source>
        <dbReference type="SAM" id="Phobius"/>
    </source>
</evidence>
<keyword evidence="8" id="KW-1185">Reference proteome</keyword>
<sequence length="332" mass="36824">MDSVQTVFLLVIGSCSIVGISVALILHSLFSDGQDVTGNTILNFFGAALFSQLFYVIGVGGAGYLQLNECCIALALAEQYLRMAETAWVFLMARTLHKSLKKAVTSVASSSGTHIVTLDAKPFTSPDSPHLPIIRKVMETTETPREYLESVGIGWGLPLLALGVSLMFESNLAYKHEGQFMNETGQCWFLNSKSGIITAFLMPNYVLTMMTIKELIDSYVITKRARNLTISERNSNLSRLYIFLASKMQLLVCIVNTLGVVAVVTRLPIVWIIFEVISSVKGVLLAISLACDCQFLANFDQNWQMRCRRRKRSKHDMIASVNTGNLLNYELL</sequence>
<dbReference type="GO" id="GO:0007166">
    <property type="term" value="P:cell surface receptor signaling pathway"/>
    <property type="evidence" value="ECO:0007669"/>
    <property type="project" value="InterPro"/>
</dbReference>
<dbReference type="InterPro" id="IPR053231">
    <property type="entry name" value="GPCR_LN-TM7"/>
</dbReference>
<reference evidence="7" key="1">
    <citation type="submission" date="2023-07" db="EMBL/GenBank/DDBJ databases">
        <title>Chromosome-level genome assembly of Artemia franciscana.</title>
        <authorList>
            <person name="Jo E."/>
        </authorList>
    </citation>
    <scope>NUCLEOTIDE SEQUENCE</scope>
    <source>
        <tissue evidence="7">Whole body</tissue>
    </source>
</reference>
<comment type="subcellular location">
    <subcellularLocation>
        <location evidence="1">Membrane</location>
        <topology evidence="1">Multi-pass membrane protein</topology>
    </subcellularLocation>
</comment>
<keyword evidence="3 5" id="KW-1133">Transmembrane helix</keyword>
<feature type="transmembrane region" description="Helical" evidence="5">
    <location>
        <begin position="147"/>
        <end position="168"/>
    </location>
</feature>
<dbReference type="GO" id="GO:0004930">
    <property type="term" value="F:G protein-coupled receptor activity"/>
    <property type="evidence" value="ECO:0007669"/>
    <property type="project" value="InterPro"/>
</dbReference>
<evidence type="ECO:0000256" key="3">
    <source>
        <dbReference type="ARBA" id="ARBA00022989"/>
    </source>
</evidence>
<evidence type="ECO:0000256" key="2">
    <source>
        <dbReference type="ARBA" id="ARBA00022692"/>
    </source>
</evidence>
<gene>
    <name evidence="7" type="ORF">QYM36_008082</name>
</gene>
<dbReference type="AlphaFoldDB" id="A0AA88LHQ5"/>
<evidence type="ECO:0000259" key="6">
    <source>
        <dbReference type="PROSITE" id="PS50261"/>
    </source>
</evidence>
<dbReference type="PANTHER" id="PTHR45902">
    <property type="entry name" value="LATROPHILIN RECEPTOR-LIKE PROTEIN A"/>
    <property type="match status" value="1"/>
</dbReference>
<feature type="transmembrane region" description="Helical" evidence="5">
    <location>
        <begin position="188"/>
        <end position="207"/>
    </location>
</feature>
<proteinExistence type="predicted"/>
<evidence type="ECO:0000313" key="7">
    <source>
        <dbReference type="EMBL" id="KAK2727469.1"/>
    </source>
</evidence>
<dbReference type="PANTHER" id="PTHR45902:SF2">
    <property type="entry name" value="G-PROTEIN COUPLED RECEPTORS FAMILY 2 PROFILE 2 DOMAIN-CONTAINING PROTEIN"/>
    <property type="match status" value="1"/>
</dbReference>
<dbReference type="PROSITE" id="PS50261">
    <property type="entry name" value="G_PROTEIN_RECEP_F2_4"/>
    <property type="match status" value="1"/>
</dbReference>
<dbReference type="InterPro" id="IPR000832">
    <property type="entry name" value="GPCR_2_secretin-like"/>
</dbReference>
<evidence type="ECO:0000256" key="4">
    <source>
        <dbReference type="ARBA" id="ARBA00023136"/>
    </source>
</evidence>
<feature type="transmembrane region" description="Helical" evidence="5">
    <location>
        <begin position="42"/>
        <end position="65"/>
    </location>
</feature>
<keyword evidence="2 5" id="KW-0812">Transmembrane</keyword>
<accession>A0AA88LHQ5</accession>
<dbReference type="GO" id="GO:0016020">
    <property type="term" value="C:membrane"/>
    <property type="evidence" value="ECO:0007669"/>
    <property type="project" value="UniProtKB-SubCell"/>
</dbReference>
<comment type="caution">
    <text evidence="7">The sequence shown here is derived from an EMBL/GenBank/DDBJ whole genome shotgun (WGS) entry which is preliminary data.</text>
</comment>
<protein>
    <recommendedName>
        <fullName evidence="6">G-protein coupled receptors family 2 profile 2 domain-containing protein</fullName>
    </recommendedName>
</protein>
<feature type="transmembrane region" description="Helical" evidence="5">
    <location>
        <begin position="280"/>
        <end position="299"/>
    </location>
</feature>